<evidence type="ECO:0000313" key="7">
    <source>
        <dbReference type="EMBL" id="MDN4593698.1"/>
    </source>
</evidence>
<dbReference type="RefSeq" id="WP_301238389.1">
    <property type="nucleotide sequence ID" value="NZ_JANRHH010000031.1"/>
</dbReference>
<dbReference type="Pfam" id="PF08281">
    <property type="entry name" value="Sigma70_r4_2"/>
    <property type="match status" value="1"/>
</dbReference>
<evidence type="ECO:0000256" key="2">
    <source>
        <dbReference type="ARBA" id="ARBA00023015"/>
    </source>
</evidence>
<evidence type="ECO:0000259" key="6">
    <source>
        <dbReference type="Pfam" id="PF08281"/>
    </source>
</evidence>
<dbReference type="SUPFAM" id="SSF88946">
    <property type="entry name" value="Sigma2 domain of RNA polymerase sigma factors"/>
    <property type="match status" value="1"/>
</dbReference>
<dbReference type="InterPro" id="IPR007627">
    <property type="entry name" value="RNA_pol_sigma70_r2"/>
</dbReference>
<sequence>MRDESQWVQEVLQGNKEAFAFIIDRYKQRIYALIYRICRNTHDAQDWTQEVFIRAYRYLQSYRQDESFSAWIYKIAVNTCNTQLQKRKVYTKDTIVEIPATNTTDSPEEKMVSCERKKELQQALDQLPEHYRMVIMLRYMDELSYKEIGEILQIPMTTVQNHLYRARKQLQKHLAGLVQQEGGKIYDLFKTKSS</sequence>
<dbReference type="NCBIfam" id="TIGR02937">
    <property type="entry name" value="sigma70-ECF"/>
    <property type="match status" value="1"/>
</dbReference>
<evidence type="ECO:0000259" key="5">
    <source>
        <dbReference type="Pfam" id="PF04542"/>
    </source>
</evidence>
<evidence type="ECO:0000256" key="3">
    <source>
        <dbReference type="ARBA" id="ARBA00023082"/>
    </source>
</evidence>
<dbReference type="InterPro" id="IPR013249">
    <property type="entry name" value="RNA_pol_sigma70_r4_t2"/>
</dbReference>
<comment type="similarity">
    <text evidence="1">Belongs to the sigma-70 factor family. ECF subfamily.</text>
</comment>
<dbReference type="InterPro" id="IPR039425">
    <property type="entry name" value="RNA_pol_sigma-70-like"/>
</dbReference>
<keyword evidence="3" id="KW-0731">Sigma factor</keyword>
<keyword evidence="4" id="KW-0804">Transcription</keyword>
<keyword evidence="8" id="KW-1185">Reference proteome</keyword>
<dbReference type="InterPro" id="IPR013324">
    <property type="entry name" value="RNA_pol_sigma_r3/r4-like"/>
</dbReference>
<dbReference type="Gene3D" id="1.10.1740.10">
    <property type="match status" value="1"/>
</dbReference>
<feature type="domain" description="RNA polymerase sigma-70 region 2" evidence="5">
    <location>
        <begin position="23"/>
        <end position="88"/>
    </location>
</feature>
<dbReference type="EMBL" id="JANRHH010000031">
    <property type="protein sequence ID" value="MDN4593698.1"/>
    <property type="molecule type" value="Genomic_DNA"/>
</dbReference>
<reference evidence="7" key="1">
    <citation type="submission" date="2022-08" db="EMBL/GenBank/DDBJ databases">
        <title>Polycladomyces zharkentsis sp. nov., a novel thermophilic CMC and starch-degrading bacterium isolated from a geothermal spring in Kazakhstan.</title>
        <authorList>
            <person name="Mashzhan A."/>
            <person name="Kistaubaeva A."/>
            <person name="Javier-Lopez R."/>
            <person name="Birkeland N.-K."/>
        </authorList>
    </citation>
    <scope>NUCLEOTIDE SEQUENCE</scope>
    <source>
        <strain evidence="7">KSR 13</strain>
    </source>
</reference>
<dbReference type="Proteomes" id="UP001174196">
    <property type="component" value="Unassembled WGS sequence"/>
</dbReference>
<evidence type="ECO:0000256" key="1">
    <source>
        <dbReference type="ARBA" id="ARBA00010641"/>
    </source>
</evidence>
<keyword evidence="2" id="KW-0805">Transcription regulation</keyword>
<dbReference type="InterPro" id="IPR013325">
    <property type="entry name" value="RNA_pol_sigma_r2"/>
</dbReference>
<name>A0ABT8ILS3_9BACL</name>
<evidence type="ECO:0000313" key="8">
    <source>
        <dbReference type="Proteomes" id="UP001174196"/>
    </source>
</evidence>
<comment type="caution">
    <text evidence="7">The sequence shown here is derived from an EMBL/GenBank/DDBJ whole genome shotgun (WGS) entry which is preliminary data.</text>
</comment>
<dbReference type="PANTHER" id="PTHR43133">
    <property type="entry name" value="RNA POLYMERASE ECF-TYPE SIGMA FACTO"/>
    <property type="match status" value="1"/>
</dbReference>
<dbReference type="Gene3D" id="1.10.10.10">
    <property type="entry name" value="Winged helix-like DNA-binding domain superfamily/Winged helix DNA-binding domain"/>
    <property type="match status" value="1"/>
</dbReference>
<organism evidence="7 8">
    <name type="scientific">Polycladomyces subterraneus</name>
    <dbReference type="NCBI Taxonomy" id="1016997"/>
    <lineage>
        <taxon>Bacteria</taxon>
        <taxon>Bacillati</taxon>
        <taxon>Bacillota</taxon>
        <taxon>Bacilli</taxon>
        <taxon>Bacillales</taxon>
        <taxon>Thermoactinomycetaceae</taxon>
        <taxon>Polycladomyces</taxon>
    </lineage>
</organism>
<dbReference type="InterPro" id="IPR014284">
    <property type="entry name" value="RNA_pol_sigma-70_dom"/>
</dbReference>
<evidence type="ECO:0000256" key="4">
    <source>
        <dbReference type="ARBA" id="ARBA00023163"/>
    </source>
</evidence>
<protein>
    <submittedName>
        <fullName evidence="7">Sigma-70 family RNA polymerase sigma factor</fullName>
    </submittedName>
</protein>
<dbReference type="PANTHER" id="PTHR43133:SF60">
    <property type="entry name" value="RNA POLYMERASE SIGMA FACTOR SIGV"/>
    <property type="match status" value="1"/>
</dbReference>
<dbReference type="InterPro" id="IPR036388">
    <property type="entry name" value="WH-like_DNA-bd_sf"/>
</dbReference>
<accession>A0ABT8ILS3</accession>
<gene>
    <name evidence="7" type="ORF">NWF35_07255</name>
</gene>
<dbReference type="SUPFAM" id="SSF88659">
    <property type="entry name" value="Sigma3 and sigma4 domains of RNA polymerase sigma factors"/>
    <property type="match status" value="1"/>
</dbReference>
<feature type="domain" description="RNA polymerase sigma factor 70 region 4 type 2" evidence="6">
    <location>
        <begin position="118"/>
        <end position="170"/>
    </location>
</feature>
<proteinExistence type="inferred from homology"/>
<dbReference type="CDD" id="cd06171">
    <property type="entry name" value="Sigma70_r4"/>
    <property type="match status" value="1"/>
</dbReference>
<dbReference type="Pfam" id="PF04542">
    <property type="entry name" value="Sigma70_r2"/>
    <property type="match status" value="1"/>
</dbReference>